<proteinExistence type="predicted"/>
<dbReference type="SUPFAM" id="SSF47384">
    <property type="entry name" value="Homodimeric domain of signal transducing histidine kinase"/>
    <property type="match status" value="1"/>
</dbReference>
<keyword evidence="14" id="KW-0489">Methyltransferase</keyword>
<dbReference type="InterPro" id="IPR035965">
    <property type="entry name" value="PAS-like_dom_sf"/>
</dbReference>
<dbReference type="SUPFAM" id="SSF47757">
    <property type="entry name" value="Chemotaxis receptor methyltransferase CheR, N-terminal domain"/>
    <property type="match status" value="1"/>
</dbReference>
<keyword evidence="3 5" id="KW-0145">Chemotaxis</keyword>
<dbReference type="SMART" id="SM00387">
    <property type="entry name" value="HATPase_c"/>
    <property type="match status" value="1"/>
</dbReference>
<evidence type="ECO:0000259" key="11">
    <source>
        <dbReference type="PROSITE" id="PS50113"/>
    </source>
</evidence>
<keyword evidence="14" id="KW-0808">Transferase</keyword>
<dbReference type="PROSITE" id="PS50043">
    <property type="entry name" value="HTH_LUXR_2"/>
    <property type="match status" value="1"/>
</dbReference>
<feature type="modified residue" description="4-aspartylphosphate" evidence="6">
    <location>
        <position position="1287"/>
    </location>
</feature>
<dbReference type="SUPFAM" id="SSF55785">
    <property type="entry name" value="PYP-like sensor domain (PAS domain)"/>
    <property type="match status" value="1"/>
</dbReference>
<reference evidence="14" key="1">
    <citation type="journal article" date="2015" name="Int. J. Syst. Evol. Microbiol.">
        <title>Rhizobium alvei sp. nov., isolated from a freshwater river.</title>
        <authorList>
            <person name="Sheu S.Y."/>
            <person name="Huang H.W."/>
            <person name="Young C.C."/>
            <person name="Chen W.M."/>
        </authorList>
    </citation>
    <scope>NUCLEOTIDE SEQUENCE</scope>
    <source>
        <strain evidence="14">TNR-22</strain>
    </source>
</reference>
<dbReference type="InterPro" id="IPR003594">
    <property type="entry name" value="HATPase_dom"/>
</dbReference>
<dbReference type="PROSITE" id="PS50110">
    <property type="entry name" value="RESPONSE_REGULATORY"/>
    <property type="match status" value="2"/>
</dbReference>
<comment type="catalytic activity">
    <reaction evidence="1">
        <text>ATP + protein L-histidine = ADP + protein N-phospho-L-histidine.</text>
        <dbReference type="EC" id="2.7.13.3"/>
    </reaction>
</comment>
<evidence type="ECO:0000313" key="14">
    <source>
        <dbReference type="EMBL" id="MDO6965461.1"/>
    </source>
</evidence>
<feature type="modified residue" description="4-aspartylphosphate" evidence="6">
    <location>
        <position position="1147"/>
    </location>
</feature>
<feature type="domain" description="HTH luxR-type" evidence="8">
    <location>
        <begin position="1368"/>
        <end position="1433"/>
    </location>
</feature>
<dbReference type="Proteomes" id="UP001174932">
    <property type="component" value="Unassembled WGS sequence"/>
</dbReference>
<dbReference type="Gene3D" id="3.40.50.2300">
    <property type="match status" value="2"/>
</dbReference>
<dbReference type="Gene3D" id="3.40.50.180">
    <property type="entry name" value="Methylesterase CheB, C-terminal domain"/>
    <property type="match status" value="1"/>
</dbReference>
<dbReference type="InterPro" id="IPR005467">
    <property type="entry name" value="His_kinase_dom"/>
</dbReference>
<dbReference type="EC" id="2.7.13.3" evidence="2"/>
<dbReference type="SMART" id="SM00388">
    <property type="entry name" value="HisKA"/>
    <property type="match status" value="1"/>
</dbReference>
<comment type="caution">
    <text evidence="14">The sequence shown here is derived from an EMBL/GenBank/DDBJ whole genome shotgun (WGS) entry which is preliminary data.</text>
</comment>
<keyword evidence="15" id="KW-1185">Reference proteome</keyword>
<dbReference type="SUPFAM" id="SSF52172">
    <property type="entry name" value="CheY-like"/>
    <property type="match status" value="2"/>
</dbReference>
<evidence type="ECO:0000256" key="2">
    <source>
        <dbReference type="ARBA" id="ARBA00012438"/>
    </source>
</evidence>
<dbReference type="SUPFAM" id="SSF55874">
    <property type="entry name" value="ATPase domain of HSP90 chaperone/DNA topoisomerase II/histidine kinase"/>
    <property type="match status" value="1"/>
</dbReference>
<dbReference type="InterPro" id="IPR003661">
    <property type="entry name" value="HisK_dim/P_dom"/>
</dbReference>
<reference evidence="14" key="2">
    <citation type="submission" date="2023-07" db="EMBL/GenBank/DDBJ databases">
        <authorList>
            <person name="Shen H."/>
        </authorList>
    </citation>
    <scope>NUCLEOTIDE SEQUENCE</scope>
    <source>
        <strain evidence="14">TNR-22</strain>
    </source>
</reference>
<keyword evidence="6" id="KW-0597">Phosphoprotein</keyword>
<feature type="active site" evidence="5">
    <location>
        <position position="59"/>
    </location>
</feature>
<dbReference type="Gene3D" id="1.10.10.10">
    <property type="entry name" value="Winged helix-like DNA-binding domain superfamily/Winged helix DNA-binding domain"/>
    <property type="match status" value="1"/>
</dbReference>
<dbReference type="RefSeq" id="WP_304377398.1">
    <property type="nucleotide sequence ID" value="NZ_JAUOZU010000012.1"/>
</dbReference>
<evidence type="ECO:0000313" key="15">
    <source>
        <dbReference type="Proteomes" id="UP001174932"/>
    </source>
</evidence>
<dbReference type="SMART" id="SM00138">
    <property type="entry name" value="MeTrc"/>
    <property type="match status" value="1"/>
</dbReference>
<dbReference type="Pfam" id="PF03705">
    <property type="entry name" value="CheR_N"/>
    <property type="match status" value="1"/>
</dbReference>
<dbReference type="PROSITE" id="PS50113">
    <property type="entry name" value="PAC"/>
    <property type="match status" value="1"/>
</dbReference>
<dbReference type="SUPFAM" id="SSF53335">
    <property type="entry name" value="S-adenosyl-L-methionine-dependent methyltransferases"/>
    <property type="match status" value="1"/>
</dbReference>
<dbReference type="InterPro" id="IPR035909">
    <property type="entry name" value="CheB_C"/>
</dbReference>
<dbReference type="SUPFAM" id="SSF52738">
    <property type="entry name" value="Methylesterase CheB, C-terminal domain"/>
    <property type="match status" value="1"/>
</dbReference>
<feature type="domain" description="CheR-type methyltransferase" evidence="13">
    <location>
        <begin position="224"/>
        <end position="481"/>
    </location>
</feature>
<protein>
    <recommendedName>
        <fullName evidence="2">histidine kinase</fullName>
        <ecNumber evidence="2">2.7.13.3</ecNumber>
    </recommendedName>
</protein>
<dbReference type="Pfam" id="PF01739">
    <property type="entry name" value="CheR"/>
    <property type="match status" value="1"/>
</dbReference>
<dbReference type="InterPro" id="IPR036890">
    <property type="entry name" value="HATPase_C_sf"/>
</dbReference>
<gene>
    <name evidence="14" type="ORF">Q4481_15950</name>
</gene>
<dbReference type="InterPro" id="IPR000700">
    <property type="entry name" value="PAS-assoc_C"/>
</dbReference>
<evidence type="ECO:0000259" key="10">
    <source>
        <dbReference type="PROSITE" id="PS50110"/>
    </source>
</evidence>
<evidence type="ECO:0000256" key="4">
    <source>
        <dbReference type="ARBA" id="ARBA00023125"/>
    </source>
</evidence>
<dbReference type="InterPro" id="IPR000780">
    <property type="entry name" value="CheR_MeTrfase"/>
</dbReference>
<dbReference type="PROSITE" id="PS50109">
    <property type="entry name" value="HIS_KIN"/>
    <property type="match status" value="1"/>
</dbReference>
<dbReference type="CDD" id="cd00156">
    <property type="entry name" value="REC"/>
    <property type="match status" value="1"/>
</dbReference>
<dbReference type="Pfam" id="PF13596">
    <property type="entry name" value="PAS_10"/>
    <property type="match status" value="1"/>
</dbReference>
<dbReference type="InterPro" id="IPR011006">
    <property type="entry name" value="CheY-like_superfamily"/>
</dbReference>
<dbReference type="Pfam" id="PF00512">
    <property type="entry name" value="HisKA"/>
    <property type="match status" value="1"/>
</dbReference>
<keyword evidence="4" id="KW-0238">DNA-binding</keyword>
<dbReference type="CDD" id="cd16434">
    <property type="entry name" value="CheB-CheR_fusion"/>
    <property type="match status" value="1"/>
</dbReference>
<dbReference type="InterPro" id="IPR050903">
    <property type="entry name" value="Bact_Chemotaxis_MeTrfase"/>
</dbReference>
<organism evidence="14 15">
    <name type="scientific">Rhizobium alvei</name>
    <dbReference type="NCBI Taxonomy" id="1132659"/>
    <lineage>
        <taxon>Bacteria</taxon>
        <taxon>Pseudomonadati</taxon>
        <taxon>Pseudomonadota</taxon>
        <taxon>Alphaproteobacteria</taxon>
        <taxon>Hyphomicrobiales</taxon>
        <taxon>Rhizobiaceae</taxon>
        <taxon>Rhizobium/Agrobacterium group</taxon>
        <taxon>Rhizobium</taxon>
    </lineage>
</organism>
<dbReference type="PRINTS" id="PR00038">
    <property type="entry name" value="HTHLUXR"/>
</dbReference>
<dbReference type="InterPro" id="IPR036097">
    <property type="entry name" value="HisK_dim/P_sf"/>
</dbReference>
<evidence type="ECO:0000256" key="3">
    <source>
        <dbReference type="ARBA" id="ARBA00022500"/>
    </source>
</evidence>
<dbReference type="Gene3D" id="3.40.50.150">
    <property type="entry name" value="Vaccinia Virus protein VP39"/>
    <property type="match status" value="1"/>
</dbReference>
<feature type="active site" evidence="5">
    <location>
        <position position="151"/>
    </location>
</feature>
<keyword evidence="7" id="KW-0175">Coiled coil</keyword>
<feature type="coiled-coil region" evidence="7">
    <location>
        <begin position="639"/>
        <end position="726"/>
    </location>
</feature>
<dbReference type="Pfam" id="PF00072">
    <property type="entry name" value="Response_reg"/>
    <property type="match status" value="2"/>
</dbReference>
<accession>A0ABT8YP13</accession>
<feature type="domain" description="PAC" evidence="11">
    <location>
        <begin position="789"/>
        <end position="839"/>
    </location>
</feature>
<dbReference type="InterPro" id="IPR022641">
    <property type="entry name" value="CheR_N"/>
</dbReference>
<evidence type="ECO:0000256" key="5">
    <source>
        <dbReference type="PROSITE-ProRule" id="PRU00050"/>
    </source>
</evidence>
<dbReference type="PANTHER" id="PTHR24422:SF27">
    <property type="entry name" value="PROTEIN-GLUTAMATE O-METHYLTRANSFERASE"/>
    <property type="match status" value="1"/>
</dbReference>
<dbReference type="InterPro" id="IPR001789">
    <property type="entry name" value="Sig_transdc_resp-reg_receiver"/>
</dbReference>
<dbReference type="PROSITE" id="PS50122">
    <property type="entry name" value="CHEB"/>
    <property type="match status" value="1"/>
</dbReference>
<dbReference type="InterPro" id="IPR016032">
    <property type="entry name" value="Sig_transdc_resp-reg_C-effctor"/>
</dbReference>
<feature type="domain" description="CheB-type methylesterase" evidence="12">
    <location>
        <begin position="22"/>
        <end position="192"/>
    </location>
</feature>
<feature type="domain" description="Histidine kinase" evidence="9">
    <location>
        <begin position="857"/>
        <end position="1070"/>
    </location>
</feature>
<dbReference type="Gene3D" id="3.30.450.20">
    <property type="entry name" value="PAS domain"/>
    <property type="match status" value="1"/>
</dbReference>
<evidence type="ECO:0000259" key="9">
    <source>
        <dbReference type="PROSITE" id="PS50109"/>
    </source>
</evidence>
<dbReference type="SMART" id="SM00448">
    <property type="entry name" value="REC"/>
    <property type="match status" value="2"/>
</dbReference>
<dbReference type="Gene3D" id="3.30.565.10">
    <property type="entry name" value="Histidine kinase-like ATPase, C-terminal domain"/>
    <property type="match status" value="1"/>
</dbReference>
<dbReference type="EMBL" id="JAUOZU010000012">
    <property type="protein sequence ID" value="MDO6965461.1"/>
    <property type="molecule type" value="Genomic_DNA"/>
</dbReference>
<dbReference type="Pfam" id="PF01339">
    <property type="entry name" value="CheB_methylest"/>
    <property type="match status" value="1"/>
</dbReference>
<dbReference type="Pfam" id="PF00196">
    <property type="entry name" value="GerE"/>
    <property type="match status" value="1"/>
</dbReference>
<evidence type="ECO:0000259" key="8">
    <source>
        <dbReference type="PROSITE" id="PS50043"/>
    </source>
</evidence>
<dbReference type="GO" id="GO:0008168">
    <property type="term" value="F:methyltransferase activity"/>
    <property type="evidence" value="ECO:0007669"/>
    <property type="project" value="UniProtKB-KW"/>
</dbReference>
<evidence type="ECO:0000259" key="12">
    <source>
        <dbReference type="PROSITE" id="PS50122"/>
    </source>
</evidence>
<dbReference type="InterPro" id="IPR000673">
    <property type="entry name" value="Sig_transdc_resp-reg_Me-estase"/>
</dbReference>
<feature type="domain" description="Response regulatory" evidence="10">
    <location>
        <begin position="1096"/>
        <end position="1213"/>
    </location>
</feature>
<dbReference type="SUPFAM" id="SSF46894">
    <property type="entry name" value="C-terminal effector domain of the bipartite response regulators"/>
    <property type="match status" value="1"/>
</dbReference>
<dbReference type="InterPro" id="IPR029063">
    <property type="entry name" value="SAM-dependent_MTases_sf"/>
</dbReference>
<dbReference type="InterPro" id="IPR022642">
    <property type="entry name" value="CheR_C"/>
</dbReference>
<keyword evidence="5" id="KW-0378">Hydrolase</keyword>
<dbReference type="PRINTS" id="PR00996">
    <property type="entry name" value="CHERMTFRASE"/>
</dbReference>
<dbReference type="GO" id="GO:0032259">
    <property type="term" value="P:methylation"/>
    <property type="evidence" value="ECO:0007669"/>
    <property type="project" value="UniProtKB-KW"/>
</dbReference>
<dbReference type="SMART" id="SM00421">
    <property type="entry name" value="HTH_LUXR"/>
    <property type="match status" value="1"/>
</dbReference>
<dbReference type="InterPro" id="IPR036388">
    <property type="entry name" value="WH-like_DNA-bd_sf"/>
</dbReference>
<evidence type="ECO:0000256" key="7">
    <source>
        <dbReference type="SAM" id="Coils"/>
    </source>
</evidence>
<evidence type="ECO:0000256" key="1">
    <source>
        <dbReference type="ARBA" id="ARBA00000085"/>
    </source>
</evidence>
<sequence>MVEPVKMDKRSLSRPRASKKVPPAGIIAIGASAGGLEACKKLLAGGPPLSDFAFVLVQHLDPHQENLLVDLVSHQTRLTVVEAKDGAPLEAGFLHVIPPGRFLTVRSGRIAITRPDDAKAVRMPIDVLLASLAADCGPSVTAIILSGTGTDGTEGCAALQKAGGKVLVQDPQDAAFPGMPQSVIASGNFDQIDTADHLLRRIFDQSSGRSSGDLKTLGAIINHLRRQTVHDFSDYKRGTIERRVAQRMASHDLDAGDMEAYLNILKKDAIETTRLANDILIHVTGFFRDPPVFDAMSRSVIPEIIDRCATDHTIRVWVAGCSTGEEAYSIAILFLECFSARNGVRRLQIFASDVDSESVAQARAGFYPASIEADVSAERLHRYFVREGAGYRVTAELRDCVIFSVQDLLNDPPFSHLDLISCRNVLIYLTADAQSKLLSIFHFALADDGLLLLGNVETANGANRQFDIAMKELHLWRRTKTRRNAVAGFELRQPQNVKSARAARQLTPLASLCQRLITDHFAPAAVLIDESGQILYSIGPIDRYLRVPTGYPSHDLLAMLEIHLRADIATLIETVVKSGQKELLACAQPRRDDVSVVFDVLVLPVTQNSEPMGLVCFVDRKPVSSATSDTAPPSSLVRINALERELVATRAELQSTINNLEQASEEQRIINEEALSFNEEYQSTNEELVSSKEELQSLNEELTALNTQLQETLERQRTTSDDLQNVLYSTDVATIFLDINLKIRFFTPATRTIFNIIISDIGRPLSDLKSTAPDESLIDDAHGVLEDGQPRETEIRTRQGTWFIRRISPYLAMEKDLEGVVITFSDITERKHISEALEAAKKQAQSANAAKSRFLAAASHDLRQPLQTLTLLQGLLAQTVKDEKGASLVSRYGDTLNAMSGMLNTLLDINQIEAGTIKASYTTFEIGPLLETLRSEFDLQARALGLRLVMVPSKLVVTSDRALLGQMLRNLLSNALKYTKAGKVLFGCRRRGQAVSIEVWDTGIGIPESEFLAIFDEFHQLDNGARERSRGLGLGLSIVKRLSEMLGHKIELRSLAAKGSAFGILVNVNHDCGAAPPEVKAGLRPRPVPANTGKRPILLIEDDPQVRELLVEILTYDGQDVVIADDGHAAIRMVKADAVHPAMIIADYNLPLGLTGLAASLEIRAILHNEIPVMILTGDISTATIKEISAVDCLLFNKPVHTVDLLGAIRTSLAKTGAHDAARERATSAHDNTERSPKVYVIDDDEAVREAIRTVLAEAGYTVLTFDSCEAFLADYAMGDTGCILVDAYLPGLSGLDLILALKKRGDPIPSIMITAYSDVSLAVRAMRAGAANFIEKPVGRAELLSAVADAQAQAADQNMVVYKHEDAVRRMAGLTERQRQIMTLVLAGHPNKNIAADLGISQRTVENHRASIMKRTGSKSLPALARLAVAAGS</sequence>
<dbReference type="Gene3D" id="1.10.287.130">
    <property type="match status" value="1"/>
</dbReference>
<dbReference type="PANTHER" id="PTHR24422">
    <property type="entry name" value="CHEMOTAXIS PROTEIN METHYLTRANSFERASE"/>
    <property type="match status" value="1"/>
</dbReference>
<dbReference type="InterPro" id="IPR000792">
    <property type="entry name" value="Tscrpt_reg_LuxR_C"/>
</dbReference>
<dbReference type="Pfam" id="PF02518">
    <property type="entry name" value="HATPase_c"/>
    <property type="match status" value="1"/>
</dbReference>
<feature type="active site" evidence="5">
    <location>
        <position position="32"/>
    </location>
</feature>
<evidence type="ECO:0000256" key="6">
    <source>
        <dbReference type="PROSITE-ProRule" id="PRU00169"/>
    </source>
</evidence>
<dbReference type="PROSITE" id="PS50123">
    <property type="entry name" value="CHER"/>
    <property type="match status" value="1"/>
</dbReference>
<dbReference type="PROSITE" id="PS00622">
    <property type="entry name" value="HTH_LUXR_1"/>
    <property type="match status" value="1"/>
</dbReference>
<name>A0ABT8YP13_9HYPH</name>
<feature type="domain" description="Response regulatory" evidence="10">
    <location>
        <begin position="1238"/>
        <end position="1352"/>
    </location>
</feature>
<dbReference type="CDD" id="cd06170">
    <property type="entry name" value="LuxR_C_like"/>
    <property type="match status" value="1"/>
</dbReference>
<evidence type="ECO:0000259" key="13">
    <source>
        <dbReference type="PROSITE" id="PS50123"/>
    </source>
</evidence>